<evidence type="ECO:0000259" key="2">
    <source>
        <dbReference type="Pfam" id="PF17184"/>
    </source>
</evidence>
<comment type="caution">
    <text evidence="3">The sequence shown here is derived from an EMBL/GenBank/DDBJ whole genome shotgun (WGS) entry which is preliminary data.</text>
</comment>
<dbReference type="PANTHER" id="PTHR31811:SF0">
    <property type="entry name" value="TRNA A64-2'-O-RIBOSYLPHOSPHATE TRANSFERASE"/>
    <property type="match status" value="1"/>
</dbReference>
<reference evidence="3 4" key="1">
    <citation type="journal article" date="2023" name="Hortic Res">
        <title>Pangenome of water caltrop reveals structural variations and asymmetric subgenome divergence after allopolyploidization.</title>
        <authorList>
            <person name="Zhang X."/>
            <person name="Chen Y."/>
            <person name="Wang L."/>
            <person name="Yuan Y."/>
            <person name="Fang M."/>
            <person name="Shi L."/>
            <person name="Lu R."/>
            <person name="Comes H.P."/>
            <person name="Ma Y."/>
            <person name="Chen Y."/>
            <person name="Huang G."/>
            <person name="Zhou Y."/>
            <person name="Zheng Z."/>
            <person name="Qiu Y."/>
        </authorList>
    </citation>
    <scope>NUCLEOTIDE SEQUENCE [LARGE SCALE GENOMIC DNA]</scope>
    <source>
        <strain evidence="3">F231</strain>
    </source>
</reference>
<dbReference type="GO" id="GO:0019988">
    <property type="term" value="P:charged-tRNA amino acid modification"/>
    <property type="evidence" value="ECO:0007669"/>
    <property type="project" value="InterPro"/>
</dbReference>
<dbReference type="Proteomes" id="UP001346149">
    <property type="component" value="Unassembled WGS sequence"/>
</dbReference>
<gene>
    <name evidence="3" type="ORF">SAY86_030710</name>
</gene>
<protein>
    <recommendedName>
        <fullName evidence="5">Initiator tRNA phosphoribosyl transferase family protein</fullName>
    </recommendedName>
</protein>
<dbReference type="GO" id="GO:0043399">
    <property type="term" value="F:tRNA adenosine(64)-2'-O-ribosylphosphate transferase activity"/>
    <property type="evidence" value="ECO:0007669"/>
    <property type="project" value="InterPro"/>
</dbReference>
<organism evidence="3 4">
    <name type="scientific">Trapa natans</name>
    <name type="common">Water chestnut</name>
    <dbReference type="NCBI Taxonomy" id="22666"/>
    <lineage>
        <taxon>Eukaryota</taxon>
        <taxon>Viridiplantae</taxon>
        <taxon>Streptophyta</taxon>
        <taxon>Embryophyta</taxon>
        <taxon>Tracheophyta</taxon>
        <taxon>Spermatophyta</taxon>
        <taxon>Magnoliopsida</taxon>
        <taxon>eudicotyledons</taxon>
        <taxon>Gunneridae</taxon>
        <taxon>Pentapetalae</taxon>
        <taxon>rosids</taxon>
        <taxon>malvids</taxon>
        <taxon>Myrtales</taxon>
        <taxon>Lythraceae</taxon>
        <taxon>Trapa</taxon>
    </lineage>
</organism>
<dbReference type="InterPro" id="IPR033421">
    <property type="entry name" value="Rit1_DUSP-like"/>
</dbReference>
<name>A0AAN7M468_TRANT</name>
<dbReference type="InterPro" id="IPR033449">
    <property type="entry name" value="Rit1_N"/>
</dbReference>
<sequence length="705" mass="78418">MEQYAGYLGNLDMFLEGHPCFSSSASSTSSSYPASNQNIDWKEFSPRINDYNNVLARAVAEGTGQIVKGIFKCSNAYTNKIQKGQEMTLRSAPELSNTLRYQKTNGGRDYDAQKKSAVNRSLKRFGESAGEATEDVLAKAGHCVGAAWNIFKIRKIRKSQSSSPGVRNHVLEDLERLEDVFVRGGEEETTATAMEDVEDSVKLSIYRAARTIKRRNNSLYNALKSIYEDSIFVGEISQLWPDLPLLANLRCGLWYSPRFHSTCYFKSTDGHNNNWSFNTSRLNLHVVQLALQKGGCIIVDSTRKGKRFPDSMSKTIPIWTCVLNRCIARYRSKMLLDNSVAVAGKNDSSKLKQSSGESLHWDCSLHLPLWVSDVERASIEARLETWTDDLETIGADVASLVSLKKPLRPLWISQRTVIWLNEVPDHDSWDFTPIILLSASRSTELVQNTTTSEFSWSYISGAGDDEESWARGLSPSLFWVHAYDLINAGPDSCNQKVADIVEKDRVYRAHRGLVAPQIRLNAPTLSGSLDELTCAELAVSKEHSITWLASTSIAIGSVSQAANALGIDCMLNCSQDSVAPSLQNTDMYMHLPVQNSKFDRFSLLNNLPSAVNFARANLGEGRTILLCCKDGEDVSICVCLAILVSLFTEEGTYDEGRSFNEAAITKWEMRRRLVFICKYVTAARPSRGNLKQVFAFLTGGRASSK</sequence>
<dbReference type="PANTHER" id="PTHR31811">
    <property type="entry name" value="TRNA A64-2'-O-RIBOSYLPHOSPHATE TRANSFERASE"/>
    <property type="match status" value="1"/>
</dbReference>
<accession>A0AAN7M468</accession>
<evidence type="ECO:0008006" key="5">
    <source>
        <dbReference type="Google" id="ProtNLM"/>
    </source>
</evidence>
<dbReference type="InterPro" id="IPR007306">
    <property type="entry name" value="Rit1"/>
</dbReference>
<dbReference type="Pfam" id="PF17184">
    <property type="entry name" value="Rit1_C"/>
    <property type="match status" value="1"/>
</dbReference>
<evidence type="ECO:0000313" key="3">
    <source>
        <dbReference type="EMBL" id="KAK4798384.1"/>
    </source>
</evidence>
<dbReference type="EMBL" id="JAXQNO010000005">
    <property type="protein sequence ID" value="KAK4798384.1"/>
    <property type="molecule type" value="Genomic_DNA"/>
</dbReference>
<dbReference type="GO" id="GO:0005737">
    <property type="term" value="C:cytoplasm"/>
    <property type="evidence" value="ECO:0007669"/>
    <property type="project" value="TreeGrafter"/>
</dbReference>
<proteinExistence type="predicted"/>
<dbReference type="AlphaFoldDB" id="A0AAN7M468"/>
<feature type="domain" description="Rit1 N-terminal" evidence="2">
    <location>
        <begin position="212"/>
        <end position="502"/>
    </location>
</feature>
<keyword evidence="4" id="KW-1185">Reference proteome</keyword>
<evidence type="ECO:0000313" key="4">
    <source>
        <dbReference type="Proteomes" id="UP001346149"/>
    </source>
</evidence>
<dbReference type="InterPro" id="IPR029021">
    <property type="entry name" value="Prot-tyrosine_phosphatase-like"/>
</dbReference>
<evidence type="ECO:0000259" key="1">
    <source>
        <dbReference type="Pfam" id="PF04179"/>
    </source>
</evidence>
<dbReference type="Pfam" id="PF04179">
    <property type="entry name" value="Init_tRNA_PT"/>
    <property type="match status" value="1"/>
</dbReference>
<dbReference type="Gene3D" id="3.90.190.10">
    <property type="entry name" value="Protein tyrosine phosphatase superfamily"/>
    <property type="match status" value="1"/>
</dbReference>
<feature type="domain" description="Rit1 DUSP-like" evidence="1">
    <location>
        <begin position="588"/>
        <end position="697"/>
    </location>
</feature>
<dbReference type="SUPFAM" id="SSF52799">
    <property type="entry name" value="(Phosphotyrosine protein) phosphatases II"/>
    <property type="match status" value="1"/>
</dbReference>